<accession>A0A6J5SJV4</accession>
<dbReference type="PANTHER" id="PTHR38107">
    <property type="match status" value="1"/>
</dbReference>
<keyword evidence="2 10" id="KW-0929">Antimicrobial</keyword>
<proteinExistence type="inferred from homology"/>
<dbReference type="EMBL" id="LR796884">
    <property type="protein sequence ID" value="CAB4172687.1"/>
    <property type="molecule type" value="Genomic_DNA"/>
</dbReference>
<dbReference type="Gene3D" id="1.10.530.40">
    <property type="match status" value="1"/>
</dbReference>
<evidence type="ECO:0000256" key="4">
    <source>
        <dbReference type="ARBA" id="ARBA00022638"/>
    </source>
</evidence>
<dbReference type="InterPro" id="IPR033907">
    <property type="entry name" value="Endolysin_autolysin"/>
</dbReference>
<keyword evidence="4 10" id="KW-0081">Bacteriolytic enzyme</keyword>
<dbReference type="PANTHER" id="PTHR38107:SF3">
    <property type="entry name" value="LYSOZYME RRRD-RELATED"/>
    <property type="match status" value="1"/>
</dbReference>
<dbReference type="GO" id="GO:0030430">
    <property type="term" value="C:host cell cytoplasm"/>
    <property type="evidence" value="ECO:0007669"/>
    <property type="project" value="UniProtKB-SubCell"/>
</dbReference>
<dbReference type="GO" id="GO:0044659">
    <property type="term" value="P:viral release from host cell by cytolysis"/>
    <property type="evidence" value="ECO:0007669"/>
    <property type="project" value="UniProtKB-UniRule"/>
</dbReference>
<evidence type="ECO:0000256" key="11">
    <source>
        <dbReference type="RuleBase" id="RU003788"/>
    </source>
</evidence>
<dbReference type="InterPro" id="IPR023347">
    <property type="entry name" value="Lysozyme_dom_sf"/>
</dbReference>
<dbReference type="GO" id="GO:0042742">
    <property type="term" value="P:defense response to bacterium"/>
    <property type="evidence" value="ECO:0007669"/>
    <property type="project" value="UniProtKB-KW"/>
</dbReference>
<name>A0A6J5SJV4_9CAUD</name>
<evidence type="ECO:0000256" key="8">
    <source>
        <dbReference type="ARBA" id="ARBA00023200"/>
    </source>
</evidence>
<evidence type="ECO:0000313" key="14">
    <source>
        <dbReference type="EMBL" id="CAB4172687.1"/>
    </source>
</evidence>
<keyword evidence="6 10" id="KW-0204">Cytolysis</keyword>
<dbReference type="GO" id="GO:0016998">
    <property type="term" value="P:cell wall macromolecule catabolic process"/>
    <property type="evidence" value="ECO:0007669"/>
    <property type="project" value="InterPro"/>
</dbReference>
<dbReference type="GO" id="GO:0009253">
    <property type="term" value="P:peptidoglycan catabolic process"/>
    <property type="evidence" value="ECO:0007669"/>
    <property type="project" value="UniProtKB-UniRule"/>
</dbReference>
<dbReference type="InterPro" id="IPR051018">
    <property type="entry name" value="Bacteriophage_GH24"/>
</dbReference>
<comment type="catalytic activity">
    <reaction evidence="1 10 11">
        <text>Hydrolysis of (1-&gt;4)-beta-linkages between N-acetylmuramic acid and N-acetyl-D-glucosamine residues in a peptidoglycan and between N-acetyl-D-glucosamine residues in chitodextrins.</text>
        <dbReference type="EC" id="3.2.1.17"/>
    </reaction>
</comment>
<feature type="region of interest" description="Disordered" evidence="12">
    <location>
        <begin position="145"/>
        <end position="172"/>
    </location>
</feature>
<comment type="function">
    <text evidence="10">Endolysin with lysozyme activity that degrades host peptidoglycans and participates with the holin and spanin proteins in the sequential events which lead to the programmed host cell lysis releasing the mature viral particles. Once the holin has permeabilized the host cell membrane, the endolysin can reach the periplasm and break down the peptidoglycan layer.</text>
</comment>
<keyword evidence="7 10" id="KW-0578">Host cell lysis by virus</keyword>
<evidence type="ECO:0000256" key="3">
    <source>
        <dbReference type="ARBA" id="ARBA00022612"/>
    </source>
</evidence>
<dbReference type="Pfam" id="PF00959">
    <property type="entry name" value="Phage_lysozyme"/>
    <property type="match status" value="1"/>
</dbReference>
<dbReference type="InterPro" id="IPR023346">
    <property type="entry name" value="Lysozyme-like_dom_sf"/>
</dbReference>
<dbReference type="CDD" id="cd00737">
    <property type="entry name" value="lyz_endolysin_autolysin"/>
    <property type="match status" value="1"/>
</dbReference>
<keyword evidence="5 10" id="KW-0378">Hydrolase</keyword>
<evidence type="ECO:0000256" key="10">
    <source>
        <dbReference type="HAMAP-Rule" id="MF_04110"/>
    </source>
</evidence>
<dbReference type="HAMAP" id="MF_04110">
    <property type="entry name" value="ENDOLYSIN_T4"/>
    <property type="match status" value="1"/>
</dbReference>
<evidence type="ECO:0000256" key="9">
    <source>
        <dbReference type="ARBA" id="ARBA00023295"/>
    </source>
</evidence>
<evidence type="ECO:0000256" key="12">
    <source>
        <dbReference type="SAM" id="MobiDB-lite"/>
    </source>
</evidence>
<keyword evidence="9 10" id="KW-0326">Glycosidase</keyword>
<feature type="active site" description="Proton donor/acceptor" evidence="10">
    <location>
        <position position="25"/>
    </location>
</feature>
<feature type="active site" description="Proton donor/acceptor" evidence="10">
    <location>
        <position position="16"/>
    </location>
</feature>
<feature type="transmembrane region" description="Helical" evidence="13">
    <location>
        <begin position="217"/>
        <end position="233"/>
    </location>
</feature>
<reference evidence="15" key="1">
    <citation type="submission" date="2020-05" db="EMBL/GenBank/DDBJ databases">
        <authorList>
            <person name="Chiriac C."/>
            <person name="Salcher M."/>
            <person name="Ghai R."/>
            <person name="Kavagutti S V."/>
        </authorList>
    </citation>
    <scope>NUCLEOTIDE SEQUENCE</scope>
</reference>
<evidence type="ECO:0000256" key="13">
    <source>
        <dbReference type="SAM" id="Phobius"/>
    </source>
</evidence>
<evidence type="ECO:0000256" key="1">
    <source>
        <dbReference type="ARBA" id="ARBA00000632"/>
    </source>
</evidence>
<gene>
    <name evidence="15" type="ORF">UFOVP1465_52</name>
    <name evidence="14" type="ORF">UFOVP937_49</name>
</gene>
<dbReference type="GO" id="GO:0003796">
    <property type="term" value="F:lysozyme activity"/>
    <property type="evidence" value="ECO:0007669"/>
    <property type="project" value="UniProtKB-UniRule"/>
</dbReference>
<dbReference type="InterPro" id="IPR002196">
    <property type="entry name" value="Glyco_hydro_24"/>
</dbReference>
<comment type="similarity">
    <text evidence="10 11">Belongs to the glycosyl hydrolase 24 family.</text>
</comment>
<evidence type="ECO:0000256" key="7">
    <source>
        <dbReference type="ARBA" id="ARBA00023142"/>
    </source>
</evidence>
<dbReference type="InterPro" id="IPR034690">
    <property type="entry name" value="Endolysin_T4_type"/>
</dbReference>
<keyword evidence="13" id="KW-1133">Transmembrane helix</keyword>
<evidence type="ECO:0000256" key="5">
    <source>
        <dbReference type="ARBA" id="ARBA00022801"/>
    </source>
</evidence>
<keyword evidence="3 10" id="KW-1188">Viral release from host cell</keyword>
<organism evidence="15">
    <name type="scientific">uncultured Caudovirales phage</name>
    <dbReference type="NCBI Taxonomy" id="2100421"/>
    <lineage>
        <taxon>Viruses</taxon>
        <taxon>Duplodnaviria</taxon>
        <taxon>Heunggongvirae</taxon>
        <taxon>Uroviricota</taxon>
        <taxon>Caudoviricetes</taxon>
        <taxon>Peduoviridae</taxon>
        <taxon>Maltschvirus</taxon>
        <taxon>Maltschvirus maltsch</taxon>
    </lineage>
</organism>
<dbReference type="SUPFAM" id="SSF53955">
    <property type="entry name" value="Lysozyme-like"/>
    <property type="match status" value="1"/>
</dbReference>
<evidence type="ECO:0000256" key="2">
    <source>
        <dbReference type="ARBA" id="ARBA00022529"/>
    </source>
</evidence>
<keyword evidence="13" id="KW-0472">Membrane</keyword>
<dbReference type="EMBL" id="LR797408">
    <property type="protein sequence ID" value="CAB4214579.1"/>
    <property type="molecule type" value="Genomic_DNA"/>
</dbReference>
<dbReference type="EC" id="3.2.1.17" evidence="10"/>
<protein>
    <recommendedName>
        <fullName evidence="10">Endolysin</fullName>
        <ecNumber evidence="10">3.2.1.17</ecNumber>
    </recommendedName>
    <alternativeName>
        <fullName evidence="10">Lysis protein</fullName>
    </alternativeName>
    <alternativeName>
        <fullName evidence="10">Lysozyme</fullName>
    </alternativeName>
    <alternativeName>
        <fullName evidence="10">Muramidase</fullName>
    </alternativeName>
</protein>
<evidence type="ECO:0000256" key="6">
    <source>
        <dbReference type="ARBA" id="ARBA00022852"/>
    </source>
</evidence>
<keyword evidence="8 10" id="KW-1035">Host cytoplasm</keyword>
<sequence length="243" mass="26224">MQMSPPAIEYLVKQFEGLKLNAYRCPAGVCTIGYGHTTSAGAPAVKDGMTITKQQADDILSRDLHKYEAAVERLLHQPLTQHQFDALVDFAYNAGVGNLEKSSLLKKVNAAQFNDVPAELMKWTKGGGKTLPGLVRRRQAEAAWWSKGNDHPANAEDQRTAPDPVPARTMSGSKQGNAALLTASFASVGAVKEVVTQAQDAADTATQFAGLLSNTNFLIMSAIIGLAAAIWYWRSKNMDKYGV</sequence>
<evidence type="ECO:0000313" key="15">
    <source>
        <dbReference type="EMBL" id="CAB4214579.1"/>
    </source>
</evidence>
<comment type="subcellular location">
    <subcellularLocation>
        <location evidence="10">Host cytoplasm</location>
    </subcellularLocation>
    <text evidence="10">The endolysin is cytoplasmic, but can reach the periplasmic space with the help of the holins which disrupt the host cell membrane.</text>
</comment>
<keyword evidence="13" id="KW-0812">Transmembrane</keyword>
<feature type="compositionally biased region" description="Basic and acidic residues" evidence="12">
    <location>
        <begin position="148"/>
        <end position="160"/>
    </location>
</feature>